<organism evidence="1 2">
    <name type="scientific">Brachionus plicatilis</name>
    <name type="common">Marine rotifer</name>
    <name type="synonym">Brachionus muelleri</name>
    <dbReference type="NCBI Taxonomy" id="10195"/>
    <lineage>
        <taxon>Eukaryota</taxon>
        <taxon>Metazoa</taxon>
        <taxon>Spiralia</taxon>
        <taxon>Gnathifera</taxon>
        <taxon>Rotifera</taxon>
        <taxon>Eurotatoria</taxon>
        <taxon>Monogononta</taxon>
        <taxon>Pseudotrocha</taxon>
        <taxon>Ploima</taxon>
        <taxon>Brachionidae</taxon>
        <taxon>Brachionus</taxon>
    </lineage>
</organism>
<evidence type="ECO:0000313" key="2">
    <source>
        <dbReference type="Proteomes" id="UP000276133"/>
    </source>
</evidence>
<reference evidence="1 2" key="1">
    <citation type="journal article" date="2018" name="Sci. Rep.">
        <title>Genomic signatures of local adaptation to the degree of environmental predictability in rotifers.</title>
        <authorList>
            <person name="Franch-Gras L."/>
            <person name="Hahn C."/>
            <person name="Garcia-Roger E.M."/>
            <person name="Carmona M.J."/>
            <person name="Serra M."/>
            <person name="Gomez A."/>
        </authorList>
    </citation>
    <scope>NUCLEOTIDE SEQUENCE [LARGE SCALE GENOMIC DNA]</scope>
    <source>
        <strain evidence="1">HYR1</strain>
    </source>
</reference>
<proteinExistence type="predicted"/>
<sequence>MKIAIEKRLISGVTCSTLYISIELNKISIKICLEDYGLFAFVHFLSALKVCLEENPTSLIYYCKFLFNFKKFQKYLDLTKGAYVD</sequence>
<gene>
    <name evidence="1" type="ORF">BpHYR1_020081</name>
</gene>
<name>A0A3M7RER3_BRAPC</name>
<dbReference type="EMBL" id="REGN01003552">
    <property type="protein sequence ID" value="RNA22010.1"/>
    <property type="molecule type" value="Genomic_DNA"/>
</dbReference>
<protein>
    <submittedName>
        <fullName evidence="1">Uncharacterized protein</fullName>
    </submittedName>
</protein>
<comment type="caution">
    <text evidence="1">The sequence shown here is derived from an EMBL/GenBank/DDBJ whole genome shotgun (WGS) entry which is preliminary data.</text>
</comment>
<dbReference type="Proteomes" id="UP000276133">
    <property type="component" value="Unassembled WGS sequence"/>
</dbReference>
<evidence type="ECO:0000313" key="1">
    <source>
        <dbReference type="EMBL" id="RNA22010.1"/>
    </source>
</evidence>
<keyword evidence="2" id="KW-1185">Reference proteome</keyword>
<dbReference type="AlphaFoldDB" id="A0A3M7RER3"/>
<accession>A0A3M7RER3</accession>